<dbReference type="GO" id="GO:0022857">
    <property type="term" value="F:transmembrane transporter activity"/>
    <property type="evidence" value="ECO:0007669"/>
    <property type="project" value="InterPro"/>
</dbReference>
<keyword evidence="4 10" id="KW-0813">Transport</keyword>
<comment type="function">
    <text evidence="1">Part of the binding-protein-dependent transport system for glutamine; probably responsible for the translocation of the substrate across the membrane.</text>
</comment>
<evidence type="ECO:0000256" key="6">
    <source>
        <dbReference type="ARBA" id="ARBA00022692"/>
    </source>
</evidence>
<evidence type="ECO:0000256" key="7">
    <source>
        <dbReference type="ARBA" id="ARBA00022970"/>
    </source>
</evidence>
<dbReference type="AlphaFoldDB" id="A0AAI9N264"/>
<feature type="transmembrane region" description="Helical" evidence="10">
    <location>
        <begin position="186"/>
        <end position="205"/>
    </location>
</feature>
<protein>
    <submittedName>
        <fullName evidence="12">Polar amino acid ABC transporter inner membrane protein</fullName>
    </submittedName>
</protein>
<evidence type="ECO:0000256" key="4">
    <source>
        <dbReference type="ARBA" id="ARBA00022448"/>
    </source>
</evidence>
<dbReference type="EMBL" id="AEEC02000033">
    <property type="protein sequence ID" value="EOA03111.1"/>
    <property type="molecule type" value="Genomic_DNA"/>
</dbReference>
<evidence type="ECO:0000256" key="10">
    <source>
        <dbReference type="RuleBase" id="RU363032"/>
    </source>
</evidence>
<dbReference type="InterPro" id="IPR043429">
    <property type="entry name" value="ArtM/GltK/GlnP/TcyL/YhdX-like"/>
</dbReference>
<keyword evidence="7" id="KW-0029">Amino-acid transport</keyword>
<comment type="similarity">
    <text evidence="3">Belongs to the binding-protein-dependent transport system permease family. HisMQ subfamily.</text>
</comment>
<dbReference type="InterPro" id="IPR010065">
    <property type="entry name" value="AA_ABC_transptr_permease_3TM"/>
</dbReference>
<evidence type="ECO:0000256" key="8">
    <source>
        <dbReference type="ARBA" id="ARBA00022989"/>
    </source>
</evidence>
<organism evidence="12 13">
    <name type="scientific">Herbaspirillum frisingense GSF30</name>
    <dbReference type="NCBI Taxonomy" id="864073"/>
    <lineage>
        <taxon>Bacteria</taxon>
        <taxon>Pseudomonadati</taxon>
        <taxon>Pseudomonadota</taxon>
        <taxon>Betaproteobacteria</taxon>
        <taxon>Burkholderiales</taxon>
        <taxon>Oxalobacteraceae</taxon>
        <taxon>Herbaspirillum</taxon>
    </lineage>
</organism>
<name>A0AAI9N264_9BURK</name>
<comment type="caution">
    <text evidence="12">The sequence shown here is derived from an EMBL/GenBank/DDBJ whole genome shotgun (WGS) entry which is preliminary data.</text>
</comment>
<evidence type="ECO:0000313" key="13">
    <source>
        <dbReference type="Proteomes" id="UP000006772"/>
    </source>
</evidence>
<evidence type="ECO:0000256" key="3">
    <source>
        <dbReference type="ARBA" id="ARBA00010072"/>
    </source>
</evidence>
<dbReference type="Gene3D" id="1.10.3720.10">
    <property type="entry name" value="MetI-like"/>
    <property type="match status" value="1"/>
</dbReference>
<feature type="domain" description="ABC transmembrane type-1" evidence="11">
    <location>
        <begin position="18"/>
        <end position="206"/>
    </location>
</feature>
<evidence type="ECO:0000256" key="9">
    <source>
        <dbReference type="ARBA" id="ARBA00023136"/>
    </source>
</evidence>
<dbReference type="InterPro" id="IPR035906">
    <property type="entry name" value="MetI-like_sf"/>
</dbReference>
<feature type="transmembrane region" description="Helical" evidence="10">
    <location>
        <begin position="66"/>
        <end position="88"/>
    </location>
</feature>
<keyword evidence="9 10" id="KW-0472">Membrane</keyword>
<proteinExistence type="inferred from homology"/>
<evidence type="ECO:0000256" key="5">
    <source>
        <dbReference type="ARBA" id="ARBA00022475"/>
    </source>
</evidence>
<dbReference type="Pfam" id="PF00528">
    <property type="entry name" value="BPD_transp_1"/>
    <property type="match status" value="1"/>
</dbReference>
<sequence>MWFSPQVIQSFPALFDGWMMTVSLTVLGAIGSLAWGHLALALQLAPLAPLRWLVRLYISFMRGTPALVQLFLVFFSLPLIGLGGHPLLAAALTLGLNSGAYTAEILRGNLRVVPRGQIEAATALGMAPWRIATGIVMPQVLKASIPALVNEFTILLKTTPLASVVAVTELTYAGQMVIARTYTSSQIMLIVSIGYLAVVLPVLALGKHLSRVPRSGQTRLTSPATPATPGRS</sequence>
<reference evidence="12 13" key="1">
    <citation type="journal article" date="2013" name="Front. Microbiol.">
        <title>The genome of the endophytic bacterium H. frisingense GSF30(T) identifies diverse strategies in the Herbaspirillum genus to interact with plants.</title>
        <authorList>
            <person name="Straub D."/>
            <person name="Rothballer M."/>
            <person name="Hartmann A."/>
            <person name="Ludewig U."/>
        </authorList>
    </citation>
    <scope>NUCLEOTIDE SEQUENCE [LARGE SCALE GENOMIC DNA]</scope>
    <source>
        <strain evidence="12 13">GSF30</strain>
    </source>
</reference>
<keyword evidence="5" id="KW-1003">Cell membrane</keyword>
<dbReference type="PROSITE" id="PS50928">
    <property type="entry name" value="ABC_TM1"/>
    <property type="match status" value="1"/>
</dbReference>
<evidence type="ECO:0000256" key="1">
    <source>
        <dbReference type="ARBA" id="ARBA00003159"/>
    </source>
</evidence>
<keyword evidence="6 10" id="KW-0812">Transmembrane</keyword>
<dbReference type="GO" id="GO:0006865">
    <property type="term" value="P:amino acid transport"/>
    <property type="evidence" value="ECO:0007669"/>
    <property type="project" value="UniProtKB-KW"/>
</dbReference>
<comment type="subcellular location">
    <subcellularLocation>
        <location evidence="2">Cell inner membrane</location>
        <topology evidence="2">Multi-pass membrane protein</topology>
    </subcellularLocation>
    <subcellularLocation>
        <location evidence="10">Cell membrane</location>
        <topology evidence="10">Multi-pass membrane protein</topology>
    </subcellularLocation>
</comment>
<gene>
    <name evidence="12" type="ORF">HFRIS_019278</name>
</gene>
<keyword evidence="8 10" id="KW-1133">Transmembrane helix</keyword>
<evidence type="ECO:0000313" key="12">
    <source>
        <dbReference type="EMBL" id="EOA03111.1"/>
    </source>
</evidence>
<feature type="transmembrane region" description="Helical" evidence="10">
    <location>
        <begin position="20"/>
        <end position="45"/>
    </location>
</feature>
<accession>A0AAI9N264</accession>
<dbReference type="SUPFAM" id="SSF161098">
    <property type="entry name" value="MetI-like"/>
    <property type="match status" value="1"/>
</dbReference>
<dbReference type="NCBIfam" id="TIGR01726">
    <property type="entry name" value="HEQRo_perm_3TM"/>
    <property type="match status" value="1"/>
</dbReference>
<dbReference type="GO" id="GO:0043190">
    <property type="term" value="C:ATP-binding cassette (ABC) transporter complex"/>
    <property type="evidence" value="ECO:0007669"/>
    <property type="project" value="InterPro"/>
</dbReference>
<evidence type="ECO:0000256" key="2">
    <source>
        <dbReference type="ARBA" id="ARBA00004429"/>
    </source>
</evidence>
<dbReference type="InterPro" id="IPR000515">
    <property type="entry name" value="MetI-like"/>
</dbReference>
<dbReference type="RefSeq" id="WP_006464811.1">
    <property type="nucleotide sequence ID" value="NZ_AEEC02000033.1"/>
</dbReference>
<evidence type="ECO:0000259" key="11">
    <source>
        <dbReference type="PROSITE" id="PS50928"/>
    </source>
</evidence>
<dbReference type="PANTHER" id="PTHR30614:SF20">
    <property type="entry name" value="GLUTAMINE TRANSPORT SYSTEM PERMEASE PROTEIN GLNP"/>
    <property type="match status" value="1"/>
</dbReference>
<dbReference type="PANTHER" id="PTHR30614">
    <property type="entry name" value="MEMBRANE COMPONENT OF AMINO ACID ABC TRANSPORTER"/>
    <property type="match status" value="1"/>
</dbReference>
<dbReference type="Proteomes" id="UP000006772">
    <property type="component" value="Unassembled WGS sequence"/>
</dbReference>
<dbReference type="CDD" id="cd06261">
    <property type="entry name" value="TM_PBP2"/>
    <property type="match status" value="1"/>
</dbReference>